<dbReference type="EMBL" id="BAABHV010000005">
    <property type="protein sequence ID" value="GAA5048546.1"/>
    <property type="molecule type" value="Genomic_DNA"/>
</dbReference>
<dbReference type="RefSeq" id="WP_346031642.1">
    <property type="nucleotide sequence ID" value="NZ_BAABHV010000005.1"/>
</dbReference>
<gene>
    <name evidence="1" type="ORF">GCM10023208_05830</name>
</gene>
<organism evidence="1 2">
    <name type="scientific">Erythrobacter westpacificensis</name>
    <dbReference type="NCBI Taxonomy" id="1055231"/>
    <lineage>
        <taxon>Bacteria</taxon>
        <taxon>Pseudomonadati</taxon>
        <taxon>Pseudomonadota</taxon>
        <taxon>Alphaproteobacteria</taxon>
        <taxon>Sphingomonadales</taxon>
        <taxon>Erythrobacteraceae</taxon>
        <taxon>Erythrobacter/Porphyrobacter group</taxon>
        <taxon>Erythrobacter</taxon>
    </lineage>
</organism>
<accession>A0ABP9K042</accession>
<protein>
    <submittedName>
        <fullName evidence="1">Uncharacterized protein</fullName>
    </submittedName>
</protein>
<dbReference type="Proteomes" id="UP001500518">
    <property type="component" value="Unassembled WGS sequence"/>
</dbReference>
<evidence type="ECO:0000313" key="1">
    <source>
        <dbReference type="EMBL" id="GAA5048546.1"/>
    </source>
</evidence>
<name>A0ABP9K042_9SPHN</name>
<proteinExistence type="predicted"/>
<reference evidence="2" key="1">
    <citation type="journal article" date="2019" name="Int. J. Syst. Evol. Microbiol.">
        <title>The Global Catalogue of Microorganisms (GCM) 10K type strain sequencing project: providing services to taxonomists for standard genome sequencing and annotation.</title>
        <authorList>
            <consortium name="The Broad Institute Genomics Platform"/>
            <consortium name="The Broad Institute Genome Sequencing Center for Infectious Disease"/>
            <person name="Wu L."/>
            <person name="Ma J."/>
        </authorList>
    </citation>
    <scope>NUCLEOTIDE SEQUENCE [LARGE SCALE GENOMIC DNA]</scope>
    <source>
        <strain evidence="2">JCM 18014</strain>
    </source>
</reference>
<sequence>MSQNYHFYKQRADEAAADADAAELENVRQRYLDAEKTWRGLAEQARKVEDDRATAKQERMQRIAAEEAASEAASREGE</sequence>
<keyword evidence="2" id="KW-1185">Reference proteome</keyword>
<comment type="caution">
    <text evidence="1">The sequence shown here is derived from an EMBL/GenBank/DDBJ whole genome shotgun (WGS) entry which is preliminary data.</text>
</comment>
<evidence type="ECO:0000313" key="2">
    <source>
        <dbReference type="Proteomes" id="UP001500518"/>
    </source>
</evidence>